<feature type="transmembrane region" description="Helical" evidence="1">
    <location>
        <begin position="44"/>
        <end position="63"/>
    </location>
</feature>
<dbReference type="PANTHER" id="PTHR40078">
    <property type="entry name" value="INTEGRAL MEMBRANE PROTEIN-RELATED"/>
    <property type="match status" value="1"/>
</dbReference>
<dbReference type="KEGG" id="lcic:INQ41_07305"/>
<feature type="transmembrane region" description="Helical" evidence="1">
    <location>
        <begin position="70"/>
        <end position="92"/>
    </location>
</feature>
<dbReference type="PANTHER" id="PTHR40078:SF1">
    <property type="entry name" value="INTEGRAL MEMBRANE PROTEIN"/>
    <property type="match status" value="1"/>
</dbReference>
<accession>A0A7S6ZRC3</accession>
<keyword evidence="3" id="KW-1185">Reference proteome</keyword>
<feature type="transmembrane region" description="Helical" evidence="1">
    <location>
        <begin position="104"/>
        <end position="124"/>
    </location>
</feature>
<gene>
    <name evidence="2" type="ORF">INQ41_07305</name>
</gene>
<evidence type="ECO:0000313" key="2">
    <source>
        <dbReference type="EMBL" id="QOW18529.1"/>
    </source>
</evidence>
<proteinExistence type="predicted"/>
<keyword evidence="1" id="KW-1133">Transmembrane helix</keyword>
<sequence>MPYRLLKLFIALAAYGLSMAMMLQSRYGLMPWDVLHQGLSLQGGWPMGRVTVAVSFVVLLAWIPIRQKPGFGTVCNAVLIGLTFDAVVGPVGELVENAGPAMRMALLGGGIVLNGAATAAYLGADFGAGPRDGLMTGLVRRSGRSVRLVRTLIEGSVLTTGYVLGGTLGVGTVMYMLLIGPLIQLMLPWFQRKRPAPGPSVIPAAGSPAAPPDQAIR</sequence>
<dbReference type="Pfam" id="PF19700">
    <property type="entry name" value="DUF6198"/>
    <property type="match status" value="1"/>
</dbReference>
<name>A0A7S6ZRC3_9GAMM</name>
<evidence type="ECO:0000313" key="3">
    <source>
        <dbReference type="Proteomes" id="UP000594059"/>
    </source>
</evidence>
<keyword evidence="1" id="KW-0472">Membrane</keyword>
<reference evidence="2 3" key="1">
    <citation type="submission" date="2020-10" db="EMBL/GenBank/DDBJ databases">
        <title>complete genome sequencing of Lysobacter sp. H21R20.</title>
        <authorList>
            <person name="Bae J.-W."/>
            <person name="Lee S.-Y."/>
        </authorList>
    </citation>
    <scope>NUCLEOTIDE SEQUENCE [LARGE SCALE GENOMIC DNA]</scope>
    <source>
        <strain evidence="2 3">H21R20</strain>
    </source>
</reference>
<dbReference type="EMBL" id="CP063656">
    <property type="protein sequence ID" value="QOW18529.1"/>
    <property type="molecule type" value="Genomic_DNA"/>
</dbReference>
<dbReference type="AlphaFoldDB" id="A0A7S6ZRC3"/>
<dbReference type="RefSeq" id="WP_193983196.1">
    <property type="nucleotide sequence ID" value="NZ_CP063656.1"/>
</dbReference>
<organism evidence="2 3">
    <name type="scientific">Novilysobacter ciconiae</name>
    <dbReference type="NCBI Taxonomy" id="2781022"/>
    <lineage>
        <taxon>Bacteria</taxon>
        <taxon>Pseudomonadati</taxon>
        <taxon>Pseudomonadota</taxon>
        <taxon>Gammaproteobacteria</taxon>
        <taxon>Lysobacterales</taxon>
        <taxon>Lysobacteraceae</taxon>
        <taxon>Novilysobacter</taxon>
    </lineage>
</organism>
<evidence type="ECO:0000256" key="1">
    <source>
        <dbReference type="SAM" id="Phobius"/>
    </source>
</evidence>
<protein>
    <recommendedName>
        <fullName evidence="4">YitT family protein</fullName>
    </recommendedName>
</protein>
<keyword evidence="1" id="KW-0812">Transmembrane</keyword>
<dbReference type="Proteomes" id="UP000594059">
    <property type="component" value="Chromosome"/>
</dbReference>
<dbReference type="InterPro" id="IPR038750">
    <property type="entry name" value="YczE/YyaS-like"/>
</dbReference>
<evidence type="ECO:0008006" key="4">
    <source>
        <dbReference type="Google" id="ProtNLM"/>
    </source>
</evidence>